<dbReference type="EMBL" id="LGKP01000005">
    <property type="protein sequence ID" value="KPL91460.1"/>
    <property type="molecule type" value="Genomic_DNA"/>
</dbReference>
<comment type="caution">
    <text evidence="1">The sequence shown here is derived from an EMBL/GenBank/DDBJ whole genome shotgun (WGS) entry which is preliminary data.</text>
</comment>
<dbReference type="Proteomes" id="UP000050277">
    <property type="component" value="Unassembled WGS sequence"/>
</dbReference>
<dbReference type="RefSeq" id="WP_054532758.1">
    <property type="nucleotide sequence ID" value="NZ_LGKP01000005.1"/>
</dbReference>
<evidence type="ECO:0000313" key="1">
    <source>
        <dbReference type="EMBL" id="KPL91460.1"/>
    </source>
</evidence>
<proteinExistence type="predicted"/>
<dbReference type="OrthoDB" id="9835297at2"/>
<gene>
    <name evidence="1" type="ORF">SE18_02080</name>
</gene>
<reference evidence="1 2" key="1">
    <citation type="submission" date="2015-07" db="EMBL/GenBank/DDBJ databases">
        <title>Whole genome sequence of Herpetosiphon geysericola DSM 7119.</title>
        <authorList>
            <person name="Hemp J."/>
            <person name="Ward L.M."/>
            <person name="Pace L.A."/>
            <person name="Fischer W.W."/>
        </authorList>
    </citation>
    <scope>NUCLEOTIDE SEQUENCE [LARGE SCALE GENOMIC DNA]</scope>
    <source>
        <strain evidence="1 2">DSM 7119</strain>
    </source>
</reference>
<evidence type="ECO:0000313" key="2">
    <source>
        <dbReference type="Proteomes" id="UP000050277"/>
    </source>
</evidence>
<sequence>MSSDTHIAEVYNGVVVQLETLLRSRFADITWNLGRYSELNAQDKVEHLSNGNQRITGIILTGTANDGKHQSSFIPIEFTPEGYPTIDNLDQTVIALAEQLRMPLLEPAS</sequence>
<organism evidence="1 2">
    <name type="scientific">Herpetosiphon geysericola</name>
    <dbReference type="NCBI Taxonomy" id="70996"/>
    <lineage>
        <taxon>Bacteria</taxon>
        <taxon>Bacillati</taxon>
        <taxon>Chloroflexota</taxon>
        <taxon>Chloroflexia</taxon>
        <taxon>Herpetosiphonales</taxon>
        <taxon>Herpetosiphonaceae</taxon>
        <taxon>Herpetosiphon</taxon>
    </lineage>
</organism>
<dbReference type="AlphaFoldDB" id="A0A0P6YDC5"/>
<accession>A0A0P6YDC5</accession>
<name>A0A0P6YDC5_9CHLR</name>
<keyword evidence="2" id="KW-1185">Reference proteome</keyword>
<protein>
    <submittedName>
        <fullName evidence="1">Uncharacterized protein</fullName>
    </submittedName>
</protein>